<dbReference type="PRINTS" id="PR00463">
    <property type="entry name" value="EP450I"/>
</dbReference>
<protein>
    <submittedName>
        <fullName evidence="10">Cytochrome P450</fullName>
    </submittedName>
</protein>
<dbReference type="PANTHER" id="PTHR46300">
    <property type="entry name" value="P450, PUTATIVE (EUROFUNG)-RELATED-RELATED"/>
    <property type="match status" value="1"/>
</dbReference>
<sequence>METFTVILLLIVLALTIALQRRKNFKVPLPPSPPSDPILGHLRYIPSENPELQYTKWAKTYGDVIHLRVVNRSIIVLNTAEAANDLLEKRSWNYSDRPYFPIFELMGWGISMTFLRYGKAFQKQRRLFQEYLSRNKVEKYQGLQTTQARRLALSLARCKDKREDILREFGTSIAVRIAFGHDMYSENDPSYNELTRDNGYAMTHCSTPGATPIDIFPILQYFPSWFPGVFFANRAREFLPMIQKIHDYPLAQVQQQLLEGRAKPSFLSYHLERLQQAEADESRPGLVDVKGAASSIFGAGSETIWSTLSVFILAMVLHQECQAKAQEELDNLLLGSRLPELGDRKVLPYVECVVQETYRWLPVVPLGAQQFVHLH</sequence>
<comment type="similarity">
    <text evidence="3">Belongs to the cytochrome P450 family.</text>
</comment>
<comment type="cofactor">
    <cofactor evidence="1">
        <name>heme</name>
        <dbReference type="ChEBI" id="CHEBI:30413"/>
    </cofactor>
</comment>
<evidence type="ECO:0000256" key="7">
    <source>
        <dbReference type="ARBA" id="ARBA00023004"/>
    </source>
</evidence>
<evidence type="ECO:0000256" key="1">
    <source>
        <dbReference type="ARBA" id="ARBA00001971"/>
    </source>
</evidence>
<dbReference type="SUPFAM" id="SSF48264">
    <property type="entry name" value="Cytochrome P450"/>
    <property type="match status" value="1"/>
</dbReference>
<gene>
    <name evidence="10" type="ORF">P691DRAFT_767713</name>
</gene>
<keyword evidence="4" id="KW-0349">Heme</keyword>
<dbReference type="Pfam" id="PF00067">
    <property type="entry name" value="p450"/>
    <property type="match status" value="1"/>
</dbReference>
<dbReference type="InterPro" id="IPR036396">
    <property type="entry name" value="Cyt_P450_sf"/>
</dbReference>
<organism evidence="10 11">
    <name type="scientific">Macrolepiota fuliginosa MF-IS2</name>
    <dbReference type="NCBI Taxonomy" id="1400762"/>
    <lineage>
        <taxon>Eukaryota</taxon>
        <taxon>Fungi</taxon>
        <taxon>Dikarya</taxon>
        <taxon>Basidiomycota</taxon>
        <taxon>Agaricomycotina</taxon>
        <taxon>Agaricomycetes</taxon>
        <taxon>Agaricomycetidae</taxon>
        <taxon>Agaricales</taxon>
        <taxon>Agaricineae</taxon>
        <taxon>Agaricaceae</taxon>
        <taxon>Macrolepiota</taxon>
    </lineage>
</organism>
<dbReference type="AlphaFoldDB" id="A0A9P5WYW3"/>
<evidence type="ECO:0000313" key="11">
    <source>
        <dbReference type="Proteomes" id="UP000807342"/>
    </source>
</evidence>
<evidence type="ECO:0000256" key="8">
    <source>
        <dbReference type="ARBA" id="ARBA00023033"/>
    </source>
</evidence>
<dbReference type="GO" id="GO:0016705">
    <property type="term" value="F:oxidoreductase activity, acting on paired donors, with incorporation or reduction of molecular oxygen"/>
    <property type="evidence" value="ECO:0007669"/>
    <property type="project" value="InterPro"/>
</dbReference>
<dbReference type="PANTHER" id="PTHR46300:SF5">
    <property type="entry name" value="CYTOCHROME P450"/>
    <property type="match status" value="1"/>
</dbReference>
<name>A0A9P5WYW3_9AGAR</name>
<evidence type="ECO:0000256" key="2">
    <source>
        <dbReference type="ARBA" id="ARBA00005179"/>
    </source>
</evidence>
<evidence type="ECO:0000256" key="6">
    <source>
        <dbReference type="ARBA" id="ARBA00023002"/>
    </source>
</evidence>
<dbReference type="Gene3D" id="1.10.630.10">
    <property type="entry name" value="Cytochrome P450"/>
    <property type="match status" value="1"/>
</dbReference>
<dbReference type="Proteomes" id="UP000807342">
    <property type="component" value="Unassembled WGS sequence"/>
</dbReference>
<dbReference type="GO" id="GO:0005506">
    <property type="term" value="F:iron ion binding"/>
    <property type="evidence" value="ECO:0007669"/>
    <property type="project" value="InterPro"/>
</dbReference>
<evidence type="ECO:0000256" key="5">
    <source>
        <dbReference type="ARBA" id="ARBA00022723"/>
    </source>
</evidence>
<dbReference type="GO" id="GO:0020037">
    <property type="term" value="F:heme binding"/>
    <property type="evidence" value="ECO:0007669"/>
    <property type="project" value="InterPro"/>
</dbReference>
<dbReference type="GO" id="GO:0004497">
    <property type="term" value="F:monooxygenase activity"/>
    <property type="evidence" value="ECO:0007669"/>
    <property type="project" value="UniProtKB-KW"/>
</dbReference>
<evidence type="ECO:0000256" key="3">
    <source>
        <dbReference type="ARBA" id="ARBA00010617"/>
    </source>
</evidence>
<feature type="signal peptide" evidence="9">
    <location>
        <begin position="1"/>
        <end position="18"/>
    </location>
</feature>
<dbReference type="EMBL" id="MU152497">
    <property type="protein sequence ID" value="KAF9440474.1"/>
    <property type="molecule type" value="Genomic_DNA"/>
</dbReference>
<keyword evidence="7" id="KW-0408">Iron</keyword>
<feature type="chain" id="PRO_5040419043" evidence="9">
    <location>
        <begin position="19"/>
        <end position="375"/>
    </location>
</feature>
<dbReference type="InterPro" id="IPR001128">
    <property type="entry name" value="Cyt_P450"/>
</dbReference>
<reference evidence="10" key="1">
    <citation type="submission" date="2020-11" db="EMBL/GenBank/DDBJ databases">
        <authorList>
            <consortium name="DOE Joint Genome Institute"/>
            <person name="Ahrendt S."/>
            <person name="Riley R."/>
            <person name="Andreopoulos W."/>
            <person name="Labutti K."/>
            <person name="Pangilinan J."/>
            <person name="Ruiz-Duenas F.J."/>
            <person name="Barrasa J.M."/>
            <person name="Sanchez-Garcia M."/>
            <person name="Camarero S."/>
            <person name="Miyauchi S."/>
            <person name="Serrano A."/>
            <person name="Linde D."/>
            <person name="Babiker R."/>
            <person name="Drula E."/>
            <person name="Ayuso-Fernandez I."/>
            <person name="Pacheco R."/>
            <person name="Padilla G."/>
            <person name="Ferreira P."/>
            <person name="Barriuso J."/>
            <person name="Kellner H."/>
            <person name="Castanera R."/>
            <person name="Alfaro M."/>
            <person name="Ramirez L."/>
            <person name="Pisabarro A.G."/>
            <person name="Kuo A."/>
            <person name="Tritt A."/>
            <person name="Lipzen A."/>
            <person name="He G."/>
            <person name="Yan M."/>
            <person name="Ng V."/>
            <person name="Cullen D."/>
            <person name="Martin F."/>
            <person name="Rosso M.-N."/>
            <person name="Henrissat B."/>
            <person name="Hibbett D."/>
            <person name="Martinez A.T."/>
            <person name="Grigoriev I.V."/>
        </authorList>
    </citation>
    <scope>NUCLEOTIDE SEQUENCE</scope>
    <source>
        <strain evidence="10">MF-IS2</strain>
    </source>
</reference>
<keyword evidence="9" id="KW-0732">Signal</keyword>
<dbReference type="OrthoDB" id="2789670at2759"/>
<evidence type="ECO:0000313" key="10">
    <source>
        <dbReference type="EMBL" id="KAF9440474.1"/>
    </source>
</evidence>
<evidence type="ECO:0000256" key="4">
    <source>
        <dbReference type="ARBA" id="ARBA00022617"/>
    </source>
</evidence>
<proteinExistence type="inferred from homology"/>
<keyword evidence="11" id="KW-1185">Reference proteome</keyword>
<evidence type="ECO:0000256" key="9">
    <source>
        <dbReference type="SAM" id="SignalP"/>
    </source>
</evidence>
<accession>A0A9P5WYW3</accession>
<comment type="caution">
    <text evidence="10">The sequence shown here is derived from an EMBL/GenBank/DDBJ whole genome shotgun (WGS) entry which is preliminary data.</text>
</comment>
<dbReference type="InterPro" id="IPR002401">
    <property type="entry name" value="Cyt_P450_E_grp-I"/>
</dbReference>
<keyword evidence="5" id="KW-0479">Metal-binding</keyword>
<keyword evidence="6" id="KW-0560">Oxidoreductase</keyword>
<keyword evidence="8" id="KW-0503">Monooxygenase</keyword>
<comment type="pathway">
    <text evidence="2">Secondary metabolite biosynthesis.</text>
</comment>
<dbReference type="InterPro" id="IPR050364">
    <property type="entry name" value="Cytochrome_P450_fung"/>
</dbReference>